<feature type="region of interest" description="Disordered" evidence="1">
    <location>
        <begin position="41"/>
        <end position="68"/>
    </location>
</feature>
<keyword evidence="3" id="KW-1185">Reference proteome</keyword>
<evidence type="ECO:0000256" key="1">
    <source>
        <dbReference type="SAM" id="MobiDB-lite"/>
    </source>
</evidence>
<organism evidence="2 3">
    <name type="scientific">Ectocarpus siliculosus</name>
    <name type="common">Brown alga</name>
    <name type="synonym">Conferva siliculosa</name>
    <dbReference type="NCBI Taxonomy" id="2880"/>
    <lineage>
        <taxon>Eukaryota</taxon>
        <taxon>Sar</taxon>
        <taxon>Stramenopiles</taxon>
        <taxon>Ochrophyta</taxon>
        <taxon>PX clade</taxon>
        <taxon>Phaeophyceae</taxon>
        <taxon>Ectocarpales</taxon>
        <taxon>Ectocarpaceae</taxon>
        <taxon>Ectocarpus</taxon>
    </lineage>
</organism>
<evidence type="ECO:0000313" key="2">
    <source>
        <dbReference type="EMBL" id="CBN74865.1"/>
    </source>
</evidence>
<accession>D8LPX3</accession>
<feature type="region of interest" description="Disordered" evidence="1">
    <location>
        <begin position="489"/>
        <end position="547"/>
    </location>
</feature>
<dbReference type="EMBL" id="FN649735">
    <property type="protein sequence ID" value="CBN74865.1"/>
    <property type="molecule type" value="Genomic_DNA"/>
</dbReference>
<feature type="compositionally biased region" description="Polar residues" evidence="1">
    <location>
        <begin position="495"/>
        <end position="508"/>
    </location>
</feature>
<dbReference type="Proteomes" id="UP000002630">
    <property type="component" value="Linkage Group LG10"/>
</dbReference>
<dbReference type="EMBL" id="FN648774">
    <property type="protein sequence ID" value="CBN74865.1"/>
    <property type="molecule type" value="Genomic_DNA"/>
</dbReference>
<feature type="compositionally biased region" description="Polar residues" evidence="1">
    <location>
        <begin position="56"/>
        <end position="68"/>
    </location>
</feature>
<feature type="compositionally biased region" description="Basic and acidic residues" evidence="1">
    <location>
        <begin position="43"/>
        <end position="52"/>
    </location>
</feature>
<feature type="region of interest" description="Disordered" evidence="1">
    <location>
        <begin position="415"/>
        <end position="446"/>
    </location>
</feature>
<evidence type="ECO:0000313" key="3">
    <source>
        <dbReference type="Proteomes" id="UP000002630"/>
    </source>
</evidence>
<feature type="compositionally biased region" description="Low complexity" evidence="1">
    <location>
        <begin position="426"/>
        <end position="445"/>
    </location>
</feature>
<dbReference type="AlphaFoldDB" id="D8LPX3"/>
<dbReference type="InParanoid" id="D8LPX3"/>
<feature type="compositionally biased region" description="Low complexity" evidence="1">
    <location>
        <begin position="280"/>
        <end position="289"/>
    </location>
</feature>
<dbReference type="OrthoDB" id="10332799at2759"/>
<feature type="region of interest" description="Disordered" evidence="1">
    <location>
        <begin position="270"/>
        <end position="291"/>
    </location>
</feature>
<reference evidence="2 3" key="1">
    <citation type="journal article" date="2010" name="Nature">
        <title>The Ectocarpus genome and the independent evolution of multicellularity in brown algae.</title>
        <authorList>
            <person name="Cock J.M."/>
            <person name="Sterck L."/>
            <person name="Rouze P."/>
            <person name="Scornet D."/>
            <person name="Allen A.E."/>
            <person name="Amoutzias G."/>
            <person name="Anthouard V."/>
            <person name="Artiguenave F."/>
            <person name="Aury J.M."/>
            <person name="Badger J.H."/>
            <person name="Beszteri B."/>
            <person name="Billiau K."/>
            <person name="Bonnet E."/>
            <person name="Bothwell J.H."/>
            <person name="Bowler C."/>
            <person name="Boyen C."/>
            <person name="Brownlee C."/>
            <person name="Carrano C.J."/>
            <person name="Charrier B."/>
            <person name="Cho G.Y."/>
            <person name="Coelho S.M."/>
            <person name="Collen J."/>
            <person name="Corre E."/>
            <person name="Da Silva C."/>
            <person name="Delage L."/>
            <person name="Delaroque N."/>
            <person name="Dittami S.M."/>
            <person name="Doulbeau S."/>
            <person name="Elias M."/>
            <person name="Farnham G."/>
            <person name="Gachon C.M."/>
            <person name="Gschloessl B."/>
            <person name="Heesch S."/>
            <person name="Jabbari K."/>
            <person name="Jubin C."/>
            <person name="Kawai H."/>
            <person name="Kimura K."/>
            <person name="Kloareg B."/>
            <person name="Kupper F.C."/>
            <person name="Lang D."/>
            <person name="Le Bail A."/>
            <person name="Leblanc C."/>
            <person name="Lerouge P."/>
            <person name="Lohr M."/>
            <person name="Lopez P.J."/>
            <person name="Martens C."/>
            <person name="Maumus F."/>
            <person name="Michel G."/>
            <person name="Miranda-Saavedra D."/>
            <person name="Morales J."/>
            <person name="Moreau H."/>
            <person name="Motomura T."/>
            <person name="Nagasato C."/>
            <person name="Napoli C.A."/>
            <person name="Nelson D.R."/>
            <person name="Nyvall-Collen P."/>
            <person name="Peters A.F."/>
            <person name="Pommier C."/>
            <person name="Potin P."/>
            <person name="Poulain J."/>
            <person name="Quesneville H."/>
            <person name="Read B."/>
            <person name="Rensing S.A."/>
            <person name="Ritter A."/>
            <person name="Rousvoal S."/>
            <person name="Samanta M."/>
            <person name="Samson G."/>
            <person name="Schroeder D.C."/>
            <person name="Segurens B."/>
            <person name="Strittmatter M."/>
            <person name="Tonon T."/>
            <person name="Tregear J.W."/>
            <person name="Valentin K."/>
            <person name="von Dassow P."/>
            <person name="Yamagishi T."/>
            <person name="Van de Peer Y."/>
            <person name="Wincker P."/>
        </authorList>
    </citation>
    <scope>NUCLEOTIDE SEQUENCE [LARGE SCALE GENOMIC DNA]</scope>
    <source>
        <strain evidence="3">Ec32 / CCAP1310/4</strain>
    </source>
</reference>
<sequence length="547" mass="60314">MRQEAQGLAGEDLLARRVQIRQEAQGLAGERAFPKNWNSTRRVATEAREQEAPTHNVGTAETSSTLSSHKPIPLAGYEQMSNYTRPVVEDVKPWCDGSVMVVVDNCGNCYSSSWFLIVILWAVQSPGRLRDLMGKLQDGCLEGGALFDIPLPYQGYVKAVCDLIEALQERWEERTRFAKDDDRDYHGVQEAVGLVKMLKKVPGSATTPAAGGTNEETMGLQLKRGIAIVARAFDVWWASRNEFSEMHIVATLHRSMEFDVGLQIATNNSAREAGGEPHPSSSASSSTAAPDTMRPACSLGYIVGMAMESIDTDRNVNRTDLMNIFDGVAEAARVDHIHIDGMDVWKDSCPHYNVRVKAGPLANALAVEYGLDLGEGDAVAFSWLEKGHRWQEENSIGIGDFIRSEELKELEKLERERDANKAENQPTSGAAAAAAPSPASNGNTARWPLLNRQTNTEIASDELVARALASHINQEFLLKEKQQVQADEEYARSLVSAQPTEQQASQAAQKRGSAEEDGEGWQTVRRPKNRQNQSRTKPRQQPPRQPP</sequence>
<gene>
    <name evidence="2" type="ORF">Esi_0056_0033</name>
</gene>
<proteinExistence type="predicted"/>
<name>D8LPX3_ECTSI</name>
<protein>
    <submittedName>
        <fullName evidence="2">Uncharacterized protein</fullName>
    </submittedName>
</protein>